<dbReference type="EMBL" id="BGPR01202328">
    <property type="protein sequence ID" value="GBN21244.1"/>
    <property type="molecule type" value="Genomic_DNA"/>
</dbReference>
<evidence type="ECO:0000313" key="3">
    <source>
        <dbReference type="EMBL" id="GBN21209.1"/>
    </source>
</evidence>
<dbReference type="EMBL" id="BGPR01202287">
    <property type="protein sequence ID" value="GBN21139.1"/>
    <property type="molecule type" value="Genomic_DNA"/>
</dbReference>
<evidence type="ECO:0000313" key="4">
    <source>
        <dbReference type="EMBL" id="GBN21244.1"/>
    </source>
</evidence>
<sequence>MKFARGVVTYIANQHFPRMLLPYPPEFTETLTFDICARIHDQCIDFREDYPNAFEELFEGYEKTCNNFCIVSKRLADTFLLLNYTHSRLIKFCCEISEYAVCMYKEGCSDAFEIAIFAIFRVLWTMTAYWDNAVENPTISNHWRYLDIFCKWT</sequence>
<reference evidence="3 5" key="1">
    <citation type="journal article" date="2019" name="Sci. Rep.">
        <title>Orb-weaving spider Araneus ventricosus genome elucidates the spidroin gene catalogue.</title>
        <authorList>
            <person name="Kono N."/>
            <person name="Nakamura H."/>
            <person name="Ohtoshi R."/>
            <person name="Moran D.A.P."/>
            <person name="Shinohara A."/>
            <person name="Yoshida Y."/>
            <person name="Fujiwara M."/>
            <person name="Mori M."/>
            <person name="Tomita M."/>
            <person name="Arakawa K."/>
        </authorList>
    </citation>
    <scope>NUCLEOTIDE SEQUENCE [LARGE SCALE GENOMIC DNA]</scope>
</reference>
<dbReference type="AlphaFoldDB" id="A0A4Y2M388"/>
<feature type="non-terminal residue" evidence="3">
    <location>
        <position position="153"/>
    </location>
</feature>
<organism evidence="3 5">
    <name type="scientific">Araneus ventricosus</name>
    <name type="common">Orbweaver spider</name>
    <name type="synonym">Epeira ventricosa</name>
    <dbReference type="NCBI Taxonomy" id="182803"/>
    <lineage>
        <taxon>Eukaryota</taxon>
        <taxon>Metazoa</taxon>
        <taxon>Ecdysozoa</taxon>
        <taxon>Arthropoda</taxon>
        <taxon>Chelicerata</taxon>
        <taxon>Arachnida</taxon>
        <taxon>Araneae</taxon>
        <taxon>Araneomorphae</taxon>
        <taxon>Entelegynae</taxon>
        <taxon>Araneoidea</taxon>
        <taxon>Araneidae</taxon>
        <taxon>Araneus</taxon>
    </lineage>
</organism>
<dbReference type="EMBL" id="BGPR01202295">
    <property type="protein sequence ID" value="GBN21161.1"/>
    <property type="molecule type" value="Genomic_DNA"/>
</dbReference>
<proteinExistence type="predicted"/>
<name>A0A4Y2M388_ARAVE</name>
<keyword evidence="5" id="KW-1185">Reference proteome</keyword>
<gene>
    <name evidence="3" type="ORF">AVEN_157491_1</name>
    <name evidence="4" type="ORF">AVEN_201761_1</name>
    <name evidence="1" type="ORF">AVEN_273381_1</name>
    <name evidence="2" type="ORF">AVEN_83344_1</name>
</gene>
<protein>
    <submittedName>
        <fullName evidence="3">Uncharacterized protein</fullName>
    </submittedName>
</protein>
<evidence type="ECO:0000313" key="1">
    <source>
        <dbReference type="EMBL" id="GBN21139.1"/>
    </source>
</evidence>
<dbReference type="Proteomes" id="UP000499080">
    <property type="component" value="Unassembled WGS sequence"/>
</dbReference>
<accession>A0A4Y2M388</accession>
<evidence type="ECO:0000313" key="2">
    <source>
        <dbReference type="EMBL" id="GBN21161.1"/>
    </source>
</evidence>
<evidence type="ECO:0000313" key="5">
    <source>
        <dbReference type="Proteomes" id="UP000499080"/>
    </source>
</evidence>
<dbReference type="EMBL" id="BGPR01202315">
    <property type="protein sequence ID" value="GBN21209.1"/>
    <property type="molecule type" value="Genomic_DNA"/>
</dbReference>
<comment type="caution">
    <text evidence="3">The sequence shown here is derived from an EMBL/GenBank/DDBJ whole genome shotgun (WGS) entry which is preliminary data.</text>
</comment>